<dbReference type="SUPFAM" id="SSF81321">
    <property type="entry name" value="Family A G protein-coupled receptor-like"/>
    <property type="match status" value="1"/>
</dbReference>
<dbReference type="InterPro" id="IPR019421">
    <property type="entry name" value="7TM_GPCR_serpentine_rcpt_Srd"/>
</dbReference>
<name>A0A0K0F1I6_STRVS</name>
<evidence type="ECO:0000256" key="1">
    <source>
        <dbReference type="SAM" id="Phobius"/>
    </source>
</evidence>
<feature type="transmembrane region" description="Helical" evidence="1">
    <location>
        <begin position="169"/>
        <end position="194"/>
    </location>
</feature>
<feature type="transmembrane region" description="Helical" evidence="1">
    <location>
        <begin position="59"/>
        <end position="80"/>
    </location>
</feature>
<keyword evidence="2" id="KW-1185">Reference proteome</keyword>
<organism evidence="2 3">
    <name type="scientific">Strongyloides venezuelensis</name>
    <name type="common">Threadworm</name>
    <dbReference type="NCBI Taxonomy" id="75913"/>
    <lineage>
        <taxon>Eukaryota</taxon>
        <taxon>Metazoa</taxon>
        <taxon>Ecdysozoa</taxon>
        <taxon>Nematoda</taxon>
        <taxon>Chromadorea</taxon>
        <taxon>Rhabditida</taxon>
        <taxon>Tylenchina</taxon>
        <taxon>Panagrolaimomorpha</taxon>
        <taxon>Strongyloidoidea</taxon>
        <taxon>Strongyloididae</taxon>
        <taxon>Strongyloides</taxon>
    </lineage>
</organism>
<proteinExistence type="predicted"/>
<dbReference type="AlphaFoldDB" id="A0A0K0F1I6"/>
<sequence>MDYILNSVSTSIVVIGIIINGIAIFVTIKNAPSQQNKHFLIARYCLVCKEDSLKLRKASLIVICCIILCICISITVWFAVDKDIPKNILSDWIAKNHVMFPNIFESTEVITVNILNKTIYPFFSILVVAFIGSYAIIIFYVKKYTNYMNKYSNLMSTTTVLINRQFIKLLAFQSSVPVIVVGLPMIIAIIMVITGNIQKISAIVMLIMNLLMLVPCINSILFLVLPTRNRKYLKLQFRKFTNFIFCKTNNVVSDNTNKSQKNART</sequence>
<protein>
    <submittedName>
        <fullName evidence="3">G-protein coupled receptors family 1 profile domain-containing protein</fullName>
    </submittedName>
</protein>
<reference evidence="2" key="1">
    <citation type="submission" date="2014-07" db="EMBL/GenBank/DDBJ databases">
        <authorList>
            <person name="Martin A.A"/>
            <person name="De Silva N."/>
        </authorList>
    </citation>
    <scope>NUCLEOTIDE SEQUENCE</scope>
</reference>
<reference evidence="3" key="2">
    <citation type="submission" date="2015-08" db="UniProtKB">
        <authorList>
            <consortium name="WormBaseParasite"/>
        </authorList>
    </citation>
    <scope>IDENTIFICATION</scope>
</reference>
<feature type="transmembrane region" description="Helical" evidence="1">
    <location>
        <begin position="119"/>
        <end position="141"/>
    </location>
</feature>
<dbReference type="WBParaSite" id="SVE_0266100.1">
    <property type="protein sequence ID" value="SVE_0266100.1"/>
    <property type="gene ID" value="SVE_0266100"/>
</dbReference>
<accession>A0A0K0F1I6</accession>
<keyword evidence="1" id="KW-1133">Transmembrane helix</keyword>
<keyword evidence="1" id="KW-0812">Transmembrane</keyword>
<evidence type="ECO:0000313" key="2">
    <source>
        <dbReference type="Proteomes" id="UP000035680"/>
    </source>
</evidence>
<dbReference type="Pfam" id="PF10317">
    <property type="entry name" value="7TM_GPCR_Srd"/>
    <property type="match status" value="1"/>
</dbReference>
<feature type="transmembrane region" description="Helical" evidence="1">
    <location>
        <begin position="6"/>
        <end position="28"/>
    </location>
</feature>
<keyword evidence="1" id="KW-0472">Membrane</keyword>
<feature type="transmembrane region" description="Helical" evidence="1">
    <location>
        <begin position="200"/>
        <end position="225"/>
    </location>
</feature>
<evidence type="ECO:0000313" key="3">
    <source>
        <dbReference type="WBParaSite" id="SVE_0266100.1"/>
    </source>
</evidence>
<dbReference type="Proteomes" id="UP000035680">
    <property type="component" value="Unassembled WGS sequence"/>
</dbReference>